<dbReference type="Proteomes" id="UP001223072">
    <property type="component" value="Unassembled WGS sequence"/>
</dbReference>
<sequence>MARDAVPAWTVKASSATATSLMWCEEFPRSPVDADRGGQVGGAGFVGVEADDGVEALP</sequence>
<gene>
    <name evidence="1" type="ORF">QFZ49_000837</name>
</gene>
<accession>A0ABU0RIY0</accession>
<comment type="caution">
    <text evidence="1">The sequence shown here is derived from an EMBL/GenBank/DDBJ whole genome shotgun (WGS) entry which is preliminary data.</text>
</comment>
<organism evidence="1 2">
    <name type="scientific">Streptomyces turgidiscabies</name>
    <dbReference type="NCBI Taxonomy" id="85558"/>
    <lineage>
        <taxon>Bacteria</taxon>
        <taxon>Bacillati</taxon>
        <taxon>Actinomycetota</taxon>
        <taxon>Actinomycetes</taxon>
        <taxon>Kitasatosporales</taxon>
        <taxon>Streptomycetaceae</taxon>
        <taxon>Streptomyces</taxon>
    </lineage>
</organism>
<keyword evidence="2" id="KW-1185">Reference proteome</keyword>
<protein>
    <submittedName>
        <fullName evidence="1">Uncharacterized protein</fullName>
    </submittedName>
</protein>
<evidence type="ECO:0000313" key="1">
    <source>
        <dbReference type="EMBL" id="MDQ0930930.1"/>
    </source>
</evidence>
<dbReference type="EMBL" id="JAUSZS010000002">
    <property type="protein sequence ID" value="MDQ0930930.1"/>
    <property type="molecule type" value="Genomic_DNA"/>
</dbReference>
<name>A0ABU0RIY0_9ACTN</name>
<dbReference type="RefSeq" id="WP_307625076.1">
    <property type="nucleotide sequence ID" value="NZ_JAUSZS010000002.1"/>
</dbReference>
<evidence type="ECO:0000313" key="2">
    <source>
        <dbReference type="Proteomes" id="UP001223072"/>
    </source>
</evidence>
<reference evidence="1 2" key="1">
    <citation type="submission" date="2023-07" db="EMBL/GenBank/DDBJ databases">
        <title>Comparative genomics of wheat-associated soil bacteria to identify genetic determinants of phenazine resistance.</title>
        <authorList>
            <person name="Mouncey N."/>
        </authorList>
    </citation>
    <scope>NUCLEOTIDE SEQUENCE [LARGE SCALE GENOMIC DNA]</scope>
    <source>
        <strain evidence="1 2">W2I16</strain>
    </source>
</reference>
<proteinExistence type="predicted"/>